<protein>
    <submittedName>
        <fullName evidence="1">Uncharacterized protein</fullName>
    </submittedName>
</protein>
<dbReference type="RefSeq" id="WP_255133661.1">
    <property type="nucleotide sequence ID" value="NZ_JANDBC010000001.1"/>
</dbReference>
<comment type="caution">
    <text evidence="1">The sequence shown here is derived from an EMBL/GenBank/DDBJ whole genome shotgun (WGS) entry which is preliminary data.</text>
</comment>
<reference evidence="1" key="1">
    <citation type="submission" date="2022-06" db="EMBL/GenBank/DDBJ databases">
        <title>Gracilimonas sp. CAU 1638 isolated from sea sediment.</title>
        <authorList>
            <person name="Kim W."/>
        </authorList>
    </citation>
    <scope>NUCLEOTIDE SEQUENCE</scope>
    <source>
        <strain evidence="1">CAU 1638</strain>
    </source>
</reference>
<dbReference type="Proteomes" id="UP001139125">
    <property type="component" value="Unassembled WGS sequence"/>
</dbReference>
<dbReference type="AlphaFoldDB" id="A0A9X2L2B5"/>
<evidence type="ECO:0000313" key="2">
    <source>
        <dbReference type="Proteomes" id="UP001139125"/>
    </source>
</evidence>
<sequence>MDDASANLGVCFFSDRLFYSINDPENDKHLFRIGSFDFNFNVIDAITRQHEDHFPHILSTFERFRTNHNIKSVRALTHPAHECWTVFPKVVYDNADEREDHLAILMKGVEREHIEPTWHTVHNNEYKFLSIRRRNLMSGFDELTTQVATTDFSSDFEMAQKWSAFAKPGGSFLMIGCHENIISITSFLLGKFRAATYISFDQPEDLPYHWLQHAKNSSWMRGIHETIYLFGHNCHEIEQALQGFWDDSAEITKLNSLETIGVKAEEKTYGFDLAAAFPAILLSLDF</sequence>
<organism evidence="1 2">
    <name type="scientific">Gracilimonas sediminicola</name>
    <dbReference type="NCBI Taxonomy" id="2952158"/>
    <lineage>
        <taxon>Bacteria</taxon>
        <taxon>Pseudomonadati</taxon>
        <taxon>Balneolota</taxon>
        <taxon>Balneolia</taxon>
        <taxon>Balneolales</taxon>
        <taxon>Balneolaceae</taxon>
        <taxon>Gracilimonas</taxon>
    </lineage>
</organism>
<dbReference type="EMBL" id="JANDBC010000001">
    <property type="protein sequence ID" value="MCP9291053.1"/>
    <property type="molecule type" value="Genomic_DNA"/>
</dbReference>
<gene>
    <name evidence="1" type="ORF">NM125_05615</name>
</gene>
<accession>A0A9X2L2B5</accession>
<evidence type="ECO:0000313" key="1">
    <source>
        <dbReference type="EMBL" id="MCP9291053.1"/>
    </source>
</evidence>
<keyword evidence="2" id="KW-1185">Reference proteome</keyword>
<proteinExistence type="predicted"/>
<name>A0A9X2L2B5_9BACT</name>